<reference evidence="1 2" key="1">
    <citation type="journal article" date="2022" name="Genome Biol. Evol.">
        <title>The Spruce Budworm Genome: Reconstructing the Evolutionary History of Antifreeze Proteins.</title>
        <authorList>
            <person name="Beliveau C."/>
            <person name="Gagne P."/>
            <person name="Picq S."/>
            <person name="Vernygora O."/>
            <person name="Keeling C.I."/>
            <person name="Pinkney K."/>
            <person name="Doucet D."/>
            <person name="Wen F."/>
            <person name="Johnston J.S."/>
            <person name="Maaroufi H."/>
            <person name="Boyle B."/>
            <person name="Laroche J."/>
            <person name="Dewar K."/>
            <person name="Juretic N."/>
            <person name="Blackburn G."/>
            <person name="Nisole A."/>
            <person name="Brunet B."/>
            <person name="Brandao M."/>
            <person name="Lumley L."/>
            <person name="Duan J."/>
            <person name="Quan G."/>
            <person name="Lucarotti C.J."/>
            <person name="Roe A.D."/>
            <person name="Sperling F.A.H."/>
            <person name="Levesque R.C."/>
            <person name="Cusson M."/>
        </authorList>
    </citation>
    <scope>NUCLEOTIDE SEQUENCE [LARGE SCALE GENOMIC DNA]</scope>
    <source>
        <strain evidence="1">Glfc:IPQL:Cfum</strain>
    </source>
</reference>
<gene>
    <name evidence="1" type="ORF">MSG28_012583</name>
</gene>
<sequence>MLLRKSEVPSPFLLLVLGFYLLLAFLTQLVEDDMPSVLRDADIAGDNTNAFSEESALRYLNTIMGTKPRVSGSEYHLRQTEVLKDLLDDIARGSRLPVRTDWQLASGDYRLEFGAPLLNSYNNVSNIIALLEGESGVLPNGELGSSILLNCHYDSVPFALGASDNVAFCAIMTETLHRMSQKREKFKHNLIFLFNGAEENPLQGSHAFLQHPWSRGVTTVVNLDAAGMNGKANLFQVSDTRLLGAYAGSTNRPSAQSMGEFLFTSGIVPSDTDFRIWRDFGQIYGVDIAFVKWGNVYHTRNDHPDNLQPGVLQCAGDMFLTLVTRLADMPELAQKVRVDIAFVKWGNVYHTRNDHPDNLQPGVLQCAGDMFLTLVTRLADMPELAQKATPSSAVYYDFLNTVLVRYPVWASYLVDALIALAALASVGFYVWIVGMRWSTVQGLLVSALGRLLATGASFVVGLLLIFLMIATTTQLRYLARQWMVVPIFWMPYVISVFLVSQAYDAWTCKKVRLLLAAPTPGPWLVVLQQSKKRLDSVQQHVRLLLAAPTPGPWLVVLQQSKKRLDSVQQHSGLNRSFRALQASAATRLLLSLVLLVMTCIPVLSTVRYILSVPLFMMSVTSVIPLLLVRYLRVPAWQQLAAELCVSVPQVMWVSSLCLRVDALMLPVMGRSSNDSPDVIVGLLNLGLAVLLTSLVHDNDPKHTARTVKEFLTSQSVSVLDWPANSPDLNPIEHLWCEVKKKAGGRLQVVGPCARSVRIATTILLANPAVKQQCLHCCVSAWRSGIELLFSRRRLWLPAAMVAVTVLVLMFIPFSPYGHGSSLQRHYWFHSEIITYTDDPPTRTSGVLVSKQDRYSTRAVLAALRDSRLNYTARTDFTEDCQKYVYCNLPLYRTRFTEFFSQGVFINMPPPTPFATPPSLRLTSKVCVGTNCTLNFAMDGPAHNTLTIWPRSGDQLLAWSLDSPIIESFTLNGRPVYSVLEATATYQEVFGTIQFWLTFHVPTSQQSGPIVDISHHANKKQHPEDFSPEYQQLLDAMPEYFNIDSSITIRSNYAF</sequence>
<organism evidence="1 2">
    <name type="scientific">Choristoneura fumiferana</name>
    <name type="common">Spruce budworm moth</name>
    <name type="synonym">Archips fumiferana</name>
    <dbReference type="NCBI Taxonomy" id="7141"/>
    <lineage>
        <taxon>Eukaryota</taxon>
        <taxon>Metazoa</taxon>
        <taxon>Ecdysozoa</taxon>
        <taxon>Arthropoda</taxon>
        <taxon>Hexapoda</taxon>
        <taxon>Insecta</taxon>
        <taxon>Pterygota</taxon>
        <taxon>Neoptera</taxon>
        <taxon>Endopterygota</taxon>
        <taxon>Lepidoptera</taxon>
        <taxon>Glossata</taxon>
        <taxon>Ditrysia</taxon>
        <taxon>Tortricoidea</taxon>
        <taxon>Tortricidae</taxon>
        <taxon>Tortricinae</taxon>
        <taxon>Choristoneura</taxon>
    </lineage>
</organism>
<evidence type="ECO:0000313" key="2">
    <source>
        <dbReference type="Proteomes" id="UP001064048"/>
    </source>
</evidence>
<accession>A0ACC0JHB7</accession>
<dbReference type="EMBL" id="CM046122">
    <property type="protein sequence ID" value="KAI8423451.1"/>
    <property type="molecule type" value="Genomic_DNA"/>
</dbReference>
<proteinExistence type="predicted"/>
<comment type="caution">
    <text evidence="1">The sequence shown here is derived from an EMBL/GenBank/DDBJ whole genome shotgun (WGS) entry which is preliminary data.</text>
</comment>
<dbReference type="Proteomes" id="UP001064048">
    <property type="component" value="Chromosome 22"/>
</dbReference>
<protein>
    <submittedName>
        <fullName evidence="1">Uncharacterized protein</fullName>
    </submittedName>
</protein>
<evidence type="ECO:0000313" key="1">
    <source>
        <dbReference type="EMBL" id="KAI8423451.1"/>
    </source>
</evidence>
<name>A0ACC0JHB7_CHOFU</name>
<keyword evidence="2" id="KW-1185">Reference proteome</keyword>